<accession>A0A0R2E570</accession>
<evidence type="ECO:0000313" key="1">
    <source>
        <dbReference type="EMBL" id="KRN10771.1"/>
    </source>
</evidence>
<protein>
    <submittedName>
        <fullName evidence="1">Uncharacterized protein</fullName>
    </submittedName>
</protein>
<reference evidence="1 2" key="1">
    <citation type="journal article" date="2015" name="Genome Announc.">
        <title>Expanding the biotechnology potential of lactobacilli through comparative genomics of 213 strains and associated genera.</title>
        <authorList>
            <person name="Sun Z."/>
            <person name="Harris H.M."/>
            <person name="McCann A."/>
            <person name="Guo C."/>
            <person name="Argimon S."/>
            <person name="Zhang W."/>
            <person name="Yang X."/>
            <person name="Jeffery I.B."/>
            <person name="Cooney J.C."/>
            <person name="Kagawa T.F."/>
            <person name="Liu W."/>
            <person name="Song Y."/>
            <person name="Salvetti E."/>
            <person name="Wrobel A."/>
            <person name="Rasinkangas P."/>
            <person name="Parkhill J."/>
            <person name="Rea M.C."/>
            <person name="O'Sullivan O."/>
            <person name="Ritari J."/>
            <person name="Douillard F.P."/>
            <person name="Paul Ross R."/>
            <person name="Yang R."/>
            <person name="Briner A.E."/>
            <person name="Felis G.E."/>
            <person name="de Vos W.M."/>
            <person name="Barrangou R."/>
            <person name="Klaenhammer T.R."/>
            <person name="Caufield P.W."/>
            <person name="Cui Y."/>
            <person name="Zhang H."/>
            <person name="O'Toole P.W."/>
        </authorList>
    </citation>
    <scope>NUCLEOTIDE SEQUENCE [LARGE SCALE GENOMIC DNA]</scope>
    <source>
        <strain evidence="1 2">DSM 20444</strain>
    </source>
</reference>
<sequence>MDDKILQFYNDTIEQNEVILLSSFGKDSVTKSKVKTELIQEVINAVGGEHVSRILDDFYNLLKRKYIQDKFFLKFDRYSIDKFIRDEKFTMERLWYRNRRVLFEREEKREK</sequence>
<proteinExistence type="predicted"/>
<dbReference type="EMBL" id="AYYH01000006">
    <property type="protein sequence ID" value="KRN10771.1"/>
    <property type="molecule type" value="Genomic_DNA"/>
</dbReference>
<keyword evidence="2" id="KW-1185">Reference proteome</keyword>
<name>A0A0R2E570_9LACO</name>
<evidence type="ECO:0000313" key="2">
    <source>
        <dbReference type="Proteomes" id="UP000050898"/>
    </source>
</evidence>
<dbReference type="PATRIC" id="fig|1046596.6.peg.2112"/>
<dbReference type="AlphaFoldDB" id="A0A0R2E570"/>
<gene>
    <name evidence="1" type="ORF">FD00_GL002013</name>
</gene>
<dbReference type="Proteomes" id="UP000050898">
    <property type="component" value="Unassembled WGS sequence"/>
</dbReference>
<dbReference type="RefSeq" id="WP_010078264.1">
    <property type="nucleotide sequence ID" value="NZ_AYYH01000006.1"/>
</dbReference>
<comment type="caution">
    <text evidence="1">The sequence shown here is derived from an EMBL/GenBank/DDBJ whole genome shotgun (WGS) entry which is preliminary data.</text>
</comment>
<organism evidence="1 2">
    <name type="scientific">Liquorilactobacillus mali KCTC 3596 = DSM 20444</name>
    <dbReference type="NCBI Taxonomy" id="1046596"/>
    <lineage>
        <taxon>Bacteria</taxon>
        <taxon>Bacillati</taxon>
        <taxon>Bacillota</taxon>
        <taxon>Bacilli</taxon>
        <taxon>Lactobacillales</taxon>
        <taxon>Lactobacillaceae</taxon>
        <taxon>Liquorilactobacillus</taxon>
    </lineage>
</organism>